<dbReference type="EMBL" id="PKSM01000177">
    <property type="protein sequence ID" value="POW04975.1"/>
    <property type="molecule type" value="Genomic_DNA"/>
</dbReference>
<feature type="chain" id="PRO_5015429154" evidence="1">
    <location>
        <begin position="19"/>
        <end position="178"/>
    </location>
</feature>
<dbReference type="AlphaFoldDB" id="A0A2S4V691"/>
<evidence type="ECO:0000313" key="2">
    <source>
        <dbReference type="EMBL" id="POW04975.1"/>
    </source>
</evidence>
<reference evidence="3" key="2">
    <citation type="journal article" date="2018" name="BMC Genomics">
        <title>Genomic insights into host adaptation between the wheat stripe rust pathogen (Puccinia striiformis f. sp. tritici) and the barley stripe rust pathogen (Puccinia striiformis f. sp. hordei).</title>
        <authorList>
            <person name="Xia C."/>
            <person name="Wang M."/>
            <person name="Yin C."/>
            <person name="Cornejo O.E."/>
            <person name="Hulbert S.H."/>
            <person name="Chen X."/>
        </authorList>
    </citation>
    <scope>NUCLEOTIDE SEQUENCE [LARGE SCALE GENOMIC DNA]</scope>
    <source>
        <strain evidence="3">93TX-2</strain>
    </source>
</reference>
<reference evidence="2 3" key="1">
    <citation type="submission" date="2017-12" db="EMBL/GenBank/DDBJ databases">
        <title>Gene loss provides genomic basis for host adaptation in cereal stripe rust fungi.</title>
        <authorList>
            <person name="Xia C."/>
        </authorList>
    </citation>
    <scope>NUCLEOTIDE SEQUENCE [LARGE SCALE GENOMIC DNA]</scope>
    <source>
        <strain evidence="2 3">93TX-2</strain>
    </source>
</reference>
<dbReference type="Proteomes" id="UP000238274">
    <property type="component" value="Unassembled WGS sequence"/>
</dbReference>
<accession>A0A2S4V691</accession>
<keyword evidence="1" id="KW-0732">Signal</keyword>
<name>A0A2S4V691_9BASI</name>
<organism evidence="2 3">
    <name type="scientific">Puccinia striiformis</name>
    <dbReference type="NCBI Taxonomy" id="27350"/>
    <lineage>
        <taxon>Eukaryota</taxon>
        <taxon>Fungi</taxon>
        <taxon>Dikarya</taxon>
        <taxon>Basidiomycota</taxon>
        <taxon>Pucciniomycotina</taxon>
        <taxon>Pucciniomycetes</taxon>
        <taxon>Pucciniales</taxon>
        <taxon>Pucciniaceae</taxon>
        <taxon>Puccinia</taxon>
    </lineage>
</organism>
<reference evidence="3" key="3">
    <citation type="journal article" date="2018" name="Mol. Plant Microbe Interact.">
        <title>Genome sequence resources for the wheat stripe rust pathogen (Puccinia striiformis f. sp. tritici) and the barley stripe rust pathogen (Puccinia striiformis f. sp. hordei).</title>
        <authorList>
            <person name="Xia C."/>
            <person name="Wang M."/>
            <person name="Yin C."/>
            <person name="Cornejo O.E."/>
            <person name="Hulbert S.H."/>
            <person name="Chen X."/>
        </authorList>
    </citation>
    <scope>NUCLEOTIDE SEQUENCE [LARGE SCALE GENOMIC DNA]</scope>
    <source>
        <strain evidence="3">93TX-2</strain>
    </source>
</reference>
<dbReference type="VEuPathDB" id="FungiDB:PSHT_11017"/>
<keyword evidence="3" id="KW-1185">Reference proteome</keyword>
<dbReference type="VEuPathDB" id="FungiDB:PSTT_07852"/>
<comment type="caution">
    <text evidence="2">The sequence shown here is derived from an EMBL/GenBank/DDBJ whole genome shotgun (WGS) entry which is preliminary data.</text>
</comment>
<proteinExistence type="predicted"/>
<sequence length="178" mass="19822">MNLLLLLLSLSMCVALFSMPTSSTLLSRVETKRPGVLPGYGSMAKTHAESYTHSDIGLESNGPREYTQGGQIQREPIRQNKHKDSPHNQAIGGLAQLFSEVRPDPTPPERKIRIKSVKSTRKPVYLNTEPPQKTAGYKAEDELTEAEVWTVRLRKSHDGVDCKPDQLMNVLLSALDSR</sequence>
<protein>
    <submittedName>
        <fullName evidence="2">Uncharacterized protein</fullName>
    </submittedName>
</protein>
<gene>
    <name evidence="2" type="ORF">PSHT_11017</name>
</gene>
<evidence type="ECO:0000313" key="3">
    <source>
        <dbReference type="Proteomes" id="UP000238274"/>
    </source>
</evidence>
<evidence type="ECO:0000256" key="1">
    <source>
        <dbReference type="SAM" id="SignalP"/>
    </source>
</evidence>
<feature type="signal peptide" evidence="1">
    <location>
        <begin position="1"/>
        <end position="18"/>
    </location>
</feature>